<sequence>MYVNCAFWVLQKDNVCIEDDLMHLKRAGKNYVFFSRYLTYMGLCIATCIILNKNTYLAASSWILCSDLHNRFRVYVKFLSDSKN</sequence>
<reference evidence="2" key="1">
    <citation type="journal article" date="2023" name="Insect Mol. Biol.">
        <title>Genome sequencing provides insights into the evolution of gene families encoding plant cell wall-degrading enzymes in longhorned beetles.</title>
        <authorList>
            <person name="Shin N.R."/>
            <person name="Okamura Y."/>
            <person name="Kirsch R."/>
            <person name="Pauchet Y."/>
        </authorList>
    </citation>
    <scope>NUCLEOTIDE SEQUENCE</scope>
    <source>
        <strain evidence="2">AMC_N1</strain>
    </source>
</reference>
<keyword evidence="1" id="KW-1133">Transmembrane helix</keyword>
<gene>
    <name evidence="2" type="ORF">NQ318_006850</name>
</gene>
<keyword evidence="3" id="KW-1185">Reference proteome</keyword>
<dbReference type="EMBL" id="JAPWTK010000084">
    <property type="protein sequence ID" value="KAJ8951421.1"/>
    <property type="molecule type" value="Genomic_DNA"/>
</dbReference>
<dbReference type="AlphaFoldDB" id="A0AAV8YKG9"/>
<keyword evidence="1" id="KW-0472">Membrane</keyword>
<evidence type="ECO:0000313" key="3">
    <source>
        <dbReference type="Proteomes" id="UP001162162"/>
    </source>
</evidence>
<feature type="transmembrane region" description="Helical" evidence="1">
    <location>
        <begin position="31"/>
        <end position="51"/>
    </location>
</feature>
<organism evidence="2 3">
    <name type="scientific">Aromia moschata</name>
    <dbReference type="NCBI Taxonomy" id="1265417"/>
    <lineage>
        <taxon>Eukaryota</taxon>
        <taxon>Metazoa</taxon>
        <taxon>Ecdysozoa</taxon>
        <taxon>Arthropoda</taxon>
        <taxon>Hexapoda</taxon>
        <taxon>Insecta</taxon>
        <taxon>Pterygota</taxon>
        <taxon>Neoptera</taxon>
        <taxon>Endopterygota</taxon>
        <taxon>Coleoptera</taxon>
        <taxon>Polyphaga</taxon>
        <taxon>Cucujiformia</taxon>
        <taxon>Chrysomeloidea</taxon>
        <taxon>Cerambycidae</taxon>
        <taxon>Cerambycinae</taxon>
        <taxon>Callichromatini</taxon>
        <taxon>Aromia</taxon>
    </lineage>
</organism>
<protein>
    <submittedName>
        <fullName evidence="2">Uncharacterized protein</fullName>
    </submittedName>
</protein>
<dbReference type="Proteomes" id="UP001162162">
    <property type="component" value="Unassembled WGS sequence"/>
</dbReference>
<evidence type="ECO:0000313" key="2">
    <source>
        <dbReference type="EMBL" id="KAJ8951421.1"/>
    </source>
</evidence>
<keyword evidence="1" id="KW-0812">Transmembrane</keyword>
<comment type="caution">
    <text evidence="2">The sequence shown here is derived from an EMBL/GenBank/DDBJ whole genome shotgun (WGS) entry which is preliminary data.</text>
</comment>
<proteinExistence type="predicted"/>
<evidence type="ECO:0000256" key="1">
    <source>
        <dbReference type="SAM" id="Phobius"/>
    </source>
</evidence>
<name>A0AAV8YKG9_9CUCU</name>
<accession>A0AAV8YKG9</accession>